<keyword evidence="16" id="KW-1185">Reference proteome</keyword>
<dbReference type="InterPro" id="IPR038120">
    <property type="entry name" value="Rpb1_funnel_sf"/>
</dbReference>
<comment type="catalytic activity">
    <reaction evidence="11 12">
        <text>RNA(n) + a ribonucleoside 5'-triphosphate = RNA(n+1) + diphosphate</text>
        <dbReference type="Rhea" id="RHEA:21248"/>
        <dbReference type="Rhea" id="RHEA-COMP:14527"/>
        <dbReference type="Rhea" id="RHEA-COMP:17342"/>
        <dbReference type="ChEBI" id="CHEBI:33019"/>
        <dbReference type="ChEBI" id="CHEBI:61557"/>
        <dbReference type="ChEBI" id="CHEBI:140395"/>
        <dbReference type="EC" id="2.7.7.6"/>
    </reaction>
</comment>
<keyword evidence="4 12" id="KW-0808">Transferase</keyword>
<evidence type="ECO:0000256" key="12">
    <source>
        <dbReference type="RuleBase" id="RU004279"/>
    </source>
</evidence>
<gene>
    <name evidence="15" type="ORF">CDD80_2094</name>
</gene>
<dbReference type="InterPro" id="IPR045867">
    <property type="entry name" value="DNA-dir_RpoC_beta_prime"/>
</dbReference>
<evidence type="ECO:0000256" key="13">
    <source>
        <dbReference type="SAM" id="MobiDB-lite"/>
    </source>
</evidence>
<feature type="region of interest" description="Disordered" evidence="13">
    <location>
        <begin position="1004"/>
        <end position="1058"/>
    </location>
</feature>
<proteinExistence type="inferred from homology"/>
<dbReference type="GO" id="GO:0005736">
    <property type="term" value="C:RNA polymerase I complex"/>
    <property type="evidence" value="ECO:0007669"/>
    <property type="project" value="UniProtKB-ARBA"/>
</dbReference>
<comment type="caution">
    <text evidence="15">The sequence shown here is derived from an EMBL/GenBank/DDBJ whole genome shotgun (WGS) entry which is preliminary data.</text>
</comment>
<dbReference type="FunFam" id="2.40.40.20:FF:000019">
    <property type="entry name" value="DNA-directed RNA polymerase II subunit RPB1"/>
    <property type="match status" value="1"/>
</dbReference>
<dbReference type="Gene3D" id="1.10.357.120">
    <property type="match status" value="1"/>
</dbReference>
<dbReference type="GO" id="GO:0046872">
    <property type="term" value="F:metal ion binding"/>
    <property type="evidence" value="ECO:0007669"/>
    <property type="project" value="UniProtKB-KW"/>
</dbReference>
<keyword evidence="3 12" id="KW-0240">DNA-directed RNA polymerase</keyword>
<evidence type="ECO:0000256" key="1">
    <source>
        <dbReference type="ARBA" id="ARBA00004123"/>
    </source>
</evidence>
<name>A0A2C5XZL4_9HYPO</name>
<keyword evidence="7" id="KW-0862">Zinc</keyword>
<dbReference type="InterPro" id="IPR007080">
    <property type="entry name" value="RNA_pol_Rpb1_1"/>
</dbReference>
<dbReference type="GO" id="GO:0003677">
    <property type="term" value="F:DNA binding"/>
    <property type="evidence" value="ECO:0007669"/>
    <property type="project" value="InterPro"/>
</dbReference>
<evidence type="ECO:0000259" key="14">
    <source>
        <dbReference type="SMART" id="SM00663"/>
    </source>
</evidence>
<evidence type="ECO:0000313" key="16">
    <source>
        <dbReference type="Proteomes" id="UP000226431"/>
    </source>
</evidence>
<dbReference type="GO" id="GO:0006351">
    <property type="term" value="P:DNA-templated transcription"/>
    <property type="evidence" value="ECO:0007669"/>
    <property type="project" value="InterPro"/>
</dbReference>
<dbReference type="InterPro" id="IPR006592">
    <property type="entry name" value="RNA_pol_N"/>
</dbReference>
<dbReference type="EC" id="2.7.7.6" evidence="12"/>
<dbReference type="Pfam" id="PF04997">
    <property type="entry name" value="RNA_pol_Rpb1_1"/>
    <property type="match status" value="1"/>
</dbReference>
<dbReference type="InterPro" id="IPR007083">
    <property type="entry name" value="RNA_pol_Rpb1_4"/>
</dbReference>
<dbReference type="Gene3D" id="1.10.150.390">
    <property type="match status" value="1"/>
</dbReference>
<evidence type="ECO:0000256" key="8">
    <source>
        <dbReference type="ARBA" id="ARBA00022842"/>
    </source>
</evidence>
<dbReference type="PANTHER" id="PTHR19376">
    <property type="entry name" value="DNA-DIRECTED RNA POLYMERASE"/>
    <property type="match status" value="1"/>
</dbReference>
<evidence type="ECO:0000256" key="4">
    <source>
        <dbReference type="ARBA" id="ARBA00022679"/>
    </source>
</evidence>
<dbReference type="SMART" id="SM00663">
    <property type="entry name" value="RPOLA_N"/>
    <property type="match status" value="1"/>
</dbReference>
<dbReference type="InterPro" id="IPR007081">
    <property type="entry name" value="RNA_pol_Rpb1_5"/>
</dbReference>
<dbReference type="Pfam" id="PF04983">
    <property type="entry name" value="RNA_pol_Rpb1_3"/>
    <property type="match status" value="1"/>
</dbReference>
<dbReference type="Pfam" id="PF04998">
    <property type="entry name" value="RNA_pol_Rpb1_5"/>
    <property type="match status" value="1"/>
</dbReference>
<dbReference type="FunFam" id="1.10.274.100:FF:000006">
    <property type="entry name" value="DNA-directed RNA polymerase subunit"/>
    <property type="match status" value="1"/>
</dbReference>
<dbReference type="CDD" id="cd02735">
    <property type="entry name" value="RNAP_I_Rpa1_C"/>
    <property type="match status" value="1"/>
</dbReference>
<evidence type="ECO:0000256" key="5">
    <source>
        <dbReference type="ARBA" id="ARBA00022695"/>
    </source>
</evidence>
<dbReference type="Gene3D" id="3.30.70.2850">
    <property type="match status" value="1"/>
</dbReference>
<dbReference type="GO" id="GO:0003899">
    <property type="term" value="F:DNA-directed RNA polymerase activity"/>
    <property type="evidence" value="ECO:0007669"/>
    <property type="project" value="UniProtKB-EC"/>
</dbReference>
<keyword evidence="8" id="KW-0460">Magnesium</keyword>
<sequence>MFFISTILVPPNRFRPEARMGDSQITEAPQNRLFRSILSCCGRLAQALDADEESGDLTSQLNRAWSSLQLAVNGLIDNSKTPKPLDPTKKVEDGIKQMLEKKEGLFRKNLMGKRVNFAARSVISPDPNLETNEIGVPPVFAKKLTYPEPVTSHNFTEMQMAVINGLDKWPGAFAIENEHGQVVSLRNKSLEERSALANQLLAATNSNAAKTNNKKVYRHITNGDVVLMNRQPTLHKPSIMGHRVRVLSAEKTLRMHYANCNTYNADFDGDEMNLHFPQNEAARAEALQIADTDHQYLSSTAGKPLRGLIQDHISLAVAMCSRDTFLSRGDYQQLIYAALRPESGHIAGERLQLLPPAIIKPTPRWTGKQVFSTILLNIRPPGCGHLSMLGATQIKAEQWGAKSEEGTVLFQDGYLVTGILDKSQIGSSSGGLVHAIHEIYGPAWAGKLLSSLSRLLTRYLNMRAFSCGIDDLRLTKEGEVARRQALRAADEVGRQVASTYVSLGKHDDPSGSLLHDRLEEVFRDDVKQKGLDLLMNRGATDITDAVLKVCIPNSLEKPFPRNQMQTMTTSGAKGSRVNASLITCNLGQQVLEGRRVPLMVSGKSLPCFKPFETSVRAGGYVVNRFLTGISPQEYYFHHMAGREGLIDTAVKTSSSGYLQRCVIKGMEGLTVAYDNSVRDSDGSLIQFLYGEDGLDVTKTKYLFDFGFVLQNAQSQHAQLSRDDKDGRILGDKHQQSQFTKYMKSAIKHASDRDRKDPLISKVNPATNAFATSESFFESMTNYLRDNADGLVKQKDKKSKQASSGGVVSRSAAQRLFAMKYLKSLAEPGEAVGVIAGQSVGEPSTQMTLNTFHLAGHSAKNVTLGIPRLREILMTASRTIRTPSMTLYPVSELPMAKVEEFVNSISVLRLDCIVDRVDIEERYGRGTKYEMAKMYRVRITFFPSKEYSETYSVTATNVLDTVERRLLPMICSLMKKEIKARATNDTGDPREIEIGSRVAGILPASAVDDELDGTEAREKQNRTQAVSYGPNDAEDDAVQQQNERDAMSSEDGYDDLNDDVFRNQGAAVGESHDEDEDDEEKARLEEARLDKLTEKAAMDMIEQENRPEKVIIDDGLPAWEGAPDQSKTIMEVIHENGSSASADSRSKRILQSHDEVTSFESDDKGGEWCSITLEYDFDVPKVLMLEIIRKSIRKTMIRQIPGLGSCSLEVGDNGERMLHTVGVNLQAMHRYSDIIDIDRIQTNDIGAMLDVYGVEACRGNILRELTTVFESHGIKVDNRHLNLIADYMTRGGGFISFDRRGLEGNVSPFTKMSFETTVAFLKDAVMSGDRDELVTPSSRLVMGRLGRIGTGSFDVVTRLPMRRESMLA</sequence>
<dbReference type="STRING" id="2004952.A0A2C5XZL4"/>
<keyword evidence="9 12" id="KW-0804">Transcription</keyword>
<protein>
    <recommendedName>
        <fullName evidence="12">DNA-directed RNA polymerase subunit</fullName>
        <ecNumber evidence="12">2.7.7.6</ecNumber>
    </recommendedName>
</protein>
<keyword evidence="5 12" id="KW-0548">Nucleotidyltransferase</keyword>
<dbReference type="Gene3D" id="1.10.274.100">
    <property type="entry name" value="RNA polymerase Rpb1, domain 3"/>
    <property type="match status" value="1"/>
</dbReference>
<dbReference type="InterPro" id="IPR047107">
    <property type="entry name" value="DNA-dir_RNA_pol1_lsu_C"/>
</dbReference>
<feature type="domain" description="RNA polymerase N-terminal" evidence="14">
    <location>
        <begin position="1"/>
        <end position="320"/>
    </location>
</feature>
<dbReference type="CDD" id="cd01435">
    <property type="entry name" value="RNAP_I_RPA1_N"/>
    <property type="match status" value="1"/>
</dbReference>
<evidence type="ECO:0000256" key="9">
    <source>
        <dbReference type="ARBA" id="ARBA00023163"/>
    </source>
</evidence>
<evidence type="ECO:0000256" key="10">
    <source>
        <dbReference type="ARBA" id="ARBA00023242"/>
    </source>
</evidence>
<dbReference type="InterPro" id="IPR015699">
    <property type="entry name" value="DNA-dir_RNA_pol1_lsu_N"/>
</dbReference>
<evidence type="ECO:0000313" key="15">
    <source>
        <dbReference type="EMBL" id="PHH81109.1"/>
    </source>
</evidence>
<comment type="subcellular location">
    <subcellularLocation>
        <location evidence="1">Nucleus</location>
    </subcellularLocation>
</comment>
<dbReference type="Proteomes" id="UP000226431">
    <property type="component" value="Unassembled WGS sequence"/>
</dbReference>
<dbReference type="OrthoDB" id="270392at2759"/>
<evidence type="ECO:0000256" key="3">
    <source>
        <dbReference type="ARBA" id="ARBA00022478"/>
    </source>
</evidence>
<dbReference type="EMBL" id="NJES01000002">
    <property type="protein sequence ID" value="PHH81109.1"/>
    <property type="molecule type" value="Genomic_DNA"/>
</dbReference>
<dbReference type="FunFam" id="3.30.1490.180:FF:000003">
    <property type="entry name" value="DNA-directed RNA polymerase subunit"/>
    <property type="match status" value="1"/>
</dbReference>
<evidence type="ECO:0000256" key="6">
    <source>
        <dbReference type="ARBA" id="ARBA00022723"/>
    </source>
</evidence>
<keyword evidence="10" id="KW-0539">Nucleus</keyword>
<keyword evidence="6" id="KW-0479">Metal-binding</keyword>
<accession>A0A2C5XZL4</accession>
<dbReference type="SUPFAM" id="SSF64484">
    <property type="entry name" value="beta and beta-prime subunits of DNA dependent RNA-polymerase"/>
    <property type="match status" value="1"/>
</dbReference>
<dbReference type="PANTHER" id="PTHR19376:SF11">
    <property type="entry name" value="DNA-DIRECTED RNA POLYMERASE I SUBUNIT RPA1"/>
    <property type="match status" value="1"/>
</dbReference>
<evidence type="ECO:0000256" key="7">
    <source>
        <dbReference type="ARBA" id="ARBA00022833"/>
    </source>
</evidence>
<dbReference type="Pfam" id="PF00623">
    <property type="entry name" value="RNA_pol_Rpb1_2"/>
    <property type="match status" value="1"/>
</dbReference>
<dbReference type="Gene3D" id="1.10.132.30">
    <property type="match status" value="1"/>
</dbReference>
<dbReference type="Gene3D" id="3.30.1490.180">
    <property type="entry name" value="RNA polymerase ii"/>
    <property type="match status" value="1"/>
</dbReference>
<evidence type="ECO:0000256" key="11">
    <source>
        <dbReference type="ARBA" id="ARBA00048552"/>
    </source>
</evidence>
<organism evidence="15 16">
    <name type="scientific">Ophiocordyceps camponoti-rufipedis</name>
    <dbReference type="NCBI Taxonomy" id="2004952"/>
    <lineage>
        <taxon>Eukaryota</taxon>
        <taxon>Fungi</taxon>
        <taxon>Dikarya</taxon>
        <taxon>Ascomycota</taxon>
        <taxon>Pezizomycotina</taxon>
        <taxon>Sordariomycetes</taxon>
        <taxon>Hypocreomycetidae</taxon>
        <taxon>Hypocreales</taxon>
        <taxon>Ophiocordycipitaceae</taxon>
        <taxon>Ophiocordyceps</taxon>
    </lineage>
</organism>
<comment type="function">
    <text evidence="12">DNA-dependent RNA polymerase catalyzes the transcription of DNA into RNA using the four ribonucleoside triphosphates as substrates.</text>
</comment>
<comment type="similarity">
    <text evidence="2 12">Belongs to the RNA polymerase beta' chain family.</text>
</comment>
<dbReference type="Gene3D" id="2.40.40.20">
    <property type="match status" value="1"/>
</dbReference>
<reference evidence="15 16" key="1">
    <citation type="submission" date="2017-06" db="EMBL/GenBank/DDBJ databases">
        <title>Ant-infecting Ophiocordyceps genomes reveal a high diversity of potential behavioral manipulation genes and a possible major role for enterotoxins.</title>
        <authorList>
            <person name="De Bekker C."/>
            <person name="Evans H.C."/>
            <person name="Brachmann A."/>
            <person name="Hughes D.P."/>
        </authorList>
    </citation>
    <scope>NUCLEOTIDE SEQUENCE [LARGE SCALE GENOMIC DNA]</scope>
    <source>
        <strain evidence="15 16">Map16</strain>
    </source>
</reference>
<dbReference type="Pfam" id="PF05000">
    <property type="entry name" value="RNA_pol_Rpb1_4"/>
    <property type="match status" value="1"/>
</dbReference>
<evidence type="ECO:0000256" key="2">
    <source>
        <dbReference type="ARBA" id="ARBA00006460"/>
    </source>
</evidence>
<dbReference type="InterPro" id="IPR000722">
    <property type="entry name" value="RNA_pol_asu"/>
</dbReference>
<dbReference type="InterPro" id="IPR042102">
    <property type="entry name" value="RNA_pol_Rpb1_3_sf"/>
</dbReference>
<dbReference type="InterPro" id="IPR007066">
    <property type="entry name" value="RNA_pol_Rpb1_3"/>
</dbReference>